<organism evidence="1">
    <name type="scientific">marine metagenome</name>
    <dbReference type="NCBI Taxonomy" id="408172"/>
    <lineage>
        <taxon>unclassified sequences</taxon>
        <taxon>metagenomes</taxon>
        <taxon>ecological metagenomes</taxon>
    </lineage>
</organism>
<proteinExistence type="predicted"/>
<protein>
    <submittedName>
        <fullName evidence="1">Uncharacterized protein</fullName>
    </submittedName>
</protein>
<reference evidence="1" key="1">
    <citation type="submission" date="2018-05" db="EMBL/GenBank/DDBJ databases">
        <authorList>
            <person name="Lanie J.A."/>
            <person name="Ng W.-L."/>
            <person name="Kazmierczak K.M."/>
            <person name="Andrzejewski T.M."/>
            <person name="Davidsen T.M."/>
            <person name="Wayne K.J."/>
            <person name="Tettelin H."/>
            <person name="Glass J.I."/>
            <person name="Rusch D."/>
            <person name="Podicherti R."/>
            <person name="Tsui H.-C.T."/>
            <person name="Winkler M.E."/>
        </authorList>
    </citation>
    <scope>NUCLEOTIDE SEQUENCE</scope>
</reference>
<evidence type="ECO:0000313" key="1">
    <source>
        <dbReference type="EMBL" id="SVA34502.1"/>
    </source>
</evidence>
<gene>
    <name evidence="1" type="ORF">METZ01_LOCUS87356</name>
</gene>
<sequence>MKSIIIFYYERIRFHYIELICNLVRANKMSLSIVL</sequence>
<dbReference type="AlphaFoldDB" id="A0A381V2B5"/>
<dbReference type="EMBL" id="UINC01007664">
    <property type="protein sequence ID" value="SVA34502.1"/>
    <property type="molecule type" value="Genomic_DNA"/>
</dbReference>
<accession>A0A381V2B5</accession>
<name>A0A381V2B5_9ZZZZ</name>